<reference evidence="1" key="2">
    <citation type="submission" date="2025-09" db="UniProtKB">
        <authorList>
            <consortium name="EnsemblPlants"/>
        </authorList>
    </citation>
    <scope>IDENTIFICATION</scope>
</reference>
<organism evidence="1 2">
    <name type="scientific">Avena sativa</name>
    <name type="common">Oat</name>
    <dbReference type="NCBI Taxonomy" id="4498"/>
    <lineage>
        <taxon>Eukaryota</taxon>
        <taxon>Viridiplantae</taxon>
        <taxon>Streptophyta</taxon>
        <taxon>Embryophyta</taxon>
        <taxon>Tracheophyta</taxon>
        <taxon>Spermatophyta</taxon>
        <taxon>Magnoliopsida</taxon>
        <taxon>Liliopsida</taxon>
        <taxon>Poales</taxon>
        <taxon>Poaceae</taxon>
        <taxon>BOP clade</taxon>
        <taxon>Pooideae</taxon>
        <taxon>Poodae</taxon>
        <taxon>Poeae</taxon>
        <taxon>Poeae Chloroplast Group 1 (Aveneae type)</taxon>
        <taxon>Aveninae</taxon>
        <taxon>Avena</taxon>
    </lineage>
</organism>
<name>A0ACD5XAC0_AVESA</name>
<evidence type="ECO:0000313" key="1">
    <source>
        <dbReference type="EnsemblPlants" id="AVESA.00010b.r2.4DG0781280.1.CDS.1"/>
    </source>
</evidence>
<evidence type="ECO:0000313" key="2">
    <source>
        <dbReference type="Proteomes" id="UP001732700"/>
    </source>
</evidence>
<accession>A0ACD5XAC0</accession>
<proteinExistence type="predicted"/>
<dbReference type="EnsemblPlants" id="AVESA.00010b.r2.4DG0781280.1">
    <property type="protein sequence ID" value="AVESA.00010b.r2.4DG0781280.1.CDS.1"/>
    <property type="gene ID" value="AVESA.00010b.r2.4DG0781280"/>
</dbReference>
<reference evidence="1" key="1">
    <citation type="submission" date="2021-05" db="EMBL/GenBank/DDBJ databases">
        <authorList>
            <person name="Scholz U."/>
            <person name="Mascher M."/>
            <person name="Fiebig A."/>
        </authorList>
    </citation>
    <scope>NUCLEOTIDE SEQUENCE [LARGE SCALE GENOMIC DNA]</scope>
</reference>
<keyword evidence="2" id="KW-1185">Reference proteome</keyword>
<dbReference type="Proteomes" id="UP001732700">
    <property type="component" value="Chromosome 4D"/>
</dbReference>
<sequence length="397" mass="45325">MSRRRRSTDLPPDMLREISGRLHHAADFVRFHAVCRSWRDSYSRDVPPKSRTNQFLPWLLSPNDKDNKSIKIRCVFSKSSYRAPPSAHRRSWVANADGTAVRYFTAGPDDSGLHDPLTGAHTLPLPPFPQGSSSDQQWEHDEDPAGIVYGDGTILLFSDSTSQTRSFRAALLRPGDATWALVERNLIPNRYGEFCVVCHGGKIMVTVEGSEWHVIATNNGVVEDDDLRVQRTWLPRWEYKYYHHCYALETRGELLWLSVEVDLDYLDYPELCFSLVESLRVFVLTLQEVTTTEGPEKLMWVRKDGRSLADRVLFLGWPNSFAMEASHELGDDGGCAYFVYEDSAAIRRGQAAVFRYNFVDEEAELVEWLPEGWHDENCTWLVPQPVIAPVTIEGTRQ</sequence>
<protein>
    <submittedName>
        <fullName evidence="1">Uncharacterized protein</fullName>
    </submittedName>
</protein>